<reference evidence="1" key="1">
    <citation type="submission" date="2022-07" db="EMBL/GenBank/DDBJ databases">
        <title>Phylogenomic reconstructions and comparative analyses of Kickxellomycotina fungi.</title>
        <authorList>
            <person name="Reynolds N.K."/>
            <person name="Stajich J.E."/>
            <person name="Barry K."/>
            <person name="Grigoriev I.V."/>
            <person name="Crous P."/>
            <person name="Smith M.E."/>
        </authorList>
    </citation>
    <scope>NUCLEOTIDE SEQUENCE</scope>
    <source>
        <strain evidence="1">CBS 102833</strain>
    </source>
</reference>
<keyword evidence="2" id="KW-1185">Reference proteome</keyword>
<proteinExistence type="predicted"/>
<name>A0ACC1LQZ7_9FUNG</name>
<evidence type="ECO:0000313" key="1">
    <source>
        <dbReference type="EMBL" id="KAJ2813522.1"/>
    </source>
</evidence>
<comment type="caution">
    <text evidence="1">The sequence shown here is derived from an EMBL/GenBank/DDBJ whole genome shotgun (WGS) entry which is preliminary data.</text>
</comment>
<organism evidence="1 2">
    <name type="scientific">Coemansia furcata</name>
    <dbReference type="NCBI Taxonomy" id="417177"/>
    <lineage>
        <taxon>Eukaryota</taxon>
        <taxon>Fungi</taxon>
        <taxon>Fungi incertae sedis</taxon>
        <taxon>Zoopagomycota</taxon>
        <taxon>Kickxellomycotina</taxon>
        <taxon>Kickxellomycetes</taxon>
        <taxon>Kickxellales</taxon>
        <taxon>Kickxellaceae</taxon>
        <taxon>Coemansia</taxon>
    </lineage>
</organism>
<evidence type="ECO:0000313" key="2">
    <source>
        <dbReference type="Proteomes" id="UP001140096"/>
    </source>
</evidence>
<dbReference type="EMBL" id="JANBUP010000047">
    <property type="protein sequence ID" value="KAJ2813522.1"/>
    <property type="molecule type" value="Genomic_DNA"/>
</dbReference>
<protein>
    <submittedName>
        <fullName evidence="1">Uncharacterized protein</fullName>
    </submittedName>
</protein>
<dbReference type="Proteomes" id="UP001140096">
    <property type="component" value="Unassembled WGS sequence"/>
</dbReference>
<sequence>MRFSENYDDRAYKNDITSAHYSQAPNQQGDVVQPQEQEQQQQQVYEQQPYYGQRQQQQFQQQQQVHEQQPYYEQRQFQQPGFIHPQVYPSQQPPSPYQAQSPYNPPPPQQVFEQPTKVDNTWDYSGNQQYRGFTQNGRPDELEQGYDSGYDSTGGYGMDRGLSEVKQKVVGAFVQPDEDGDIQYNKRNIAIAAVAAAGVAVGAAYAIKEYRDHKKTKDNEQRDQQIGGGSHYNSTHDNYPSTDVPPYTESYEAYQNNSGYYGNP</sequence>
<accession>A0ACC1LQZ7</accession>
<gene>
    <name evidence="1" type="ORF">H4S07_000615</name>
</gene>